<evidence type="ECO:0000313" key="1">
    <source>
        <dbReference type="EMBL" id="CAP93919.1"/>
    </source>
</evidence>
<proteinExistence type="predicted"/>
<dbReference type="EMBL" id="AM920431">
    <property type="protein sequence ID" value="CAP93919.1"/>
    <property type="molecule type" value="Genomic_DNA"/>
</dbReference>
<dbReference type="VEuPathDB" id="FungiDB:PCH_Pc16g12490"/>
<accession>B6HAE0</accession>
<name>B6HAE0_PENRW</name>
<reference evidence="1 2" key="1">
    <citation type="journal article" date="2008" name="Nat. Biotechnol.">
        <title>Genome sequencing and analysis of the filamentous fungus Penicillium chrysogenum.</title>
        <authorList>
            <person name="van den Berg M.A."/>
            <person name="Albang R."/>
            <person name="Albermann K."/>
            <person name="Badger J.H."/>
            <person name="Daran J.-M."/>
            <person name="Driessen A.J.M."/>
            <person name="Garcia-Estrada C."/>
            <person name="Fedorova N.D."/>
            <person name="Harris D.M."/>
            <person name="Heijne W.H.M."/>
            <person name="Joardar V.S."/>
            <person name="Kiel J.A.K.W."/>
            <person name="Kovalchuk A."/>
            <person name="Martin J.F."/>
            <person name="Nierman W.C."/>
            <person name="Nijland J.G."/>
            <person name="Pronk J.T."/>
            <person name="Roubos J.A."/>
            <person name="van der Klei I.J."/>
            <person name="van Peij N.N.M.E."/>
            <person name="Veenhuis M."/>
            <person name="von Doehren H."/>
            <person name="Wagner C."/>
            <person name="Wortman J.R."/>
            <person name="Bovenberg R.A.L."/>
        </authorList>
    </citation>
    <scope>NUCLEOTIDE SEQUENCE [LARGE SCALE GENOMIC DNA]</scope>
    <source>
        <strain evidence="2">ATCC 28089 / DSM 1075 / NRRL 1951 / Wisconsin 54-1255</strain>
    </source>
</reference>
<keyword evidence="2" id="KW-1185">Reference proteome</keyword>
<gene>
    <name evidence="1" type="ORF">Pc16g12490</name>
    <name evidence="1" type="ORF">PCH_Pc16g12490</name>
</gene>
<evidence type="ECO:0000313" key="2">
    <source>
        <dbReference type="Proteomes" id="UP000000724"/>
    </source>
</evidence>
<dbReference type="Proteomes" id="UP000000724">
    <property type="component" value="Contig Pc00c16"/>
</dbReference>
<organism evidence="1 2">
    <name type="scientific">Penicillium rubens (strain ATCC 28089 / DSM 1075 / NRRL 1951 / Wisconsin 54-1255)</name>
    <name type="common">Penicillium chrysogenum</name>
    <dbReference type="NCBI Taxonomy" id="500485"/>
    <lineage>
        <taxon>Eukaryota</taxon>
        <taxon>Fungi</taxon>
        <taxon>Dikarya</taxon>
        <taxon>Ascomycota</taxon>
        <taxon>Pezizomycotina</taxon>
        <taxon>Eurotiomycetes</taxon>
        <taxon>Eurotiomycetidae</taxon>
        <taxon>Eurotiales</taxon>
        <taxon>Aspergillaceae</taxon>
        <taxon>Penicillium</taxon>
        <taxon>Penicillium chrysogenum species complex</taxon>
    </lineage>
</organism>
<protein>
    <submittedName>
        <fullName evidence="1">Uncharacterized protein</fullName>
    </submittedName>
</protein>
<dbReference type="HOGENOM" id="CLU_2146704_0_0_1"/>
<dbReference type="AlphaFoldDB" id="B6HAE0"/>
<sequence>MWIHFPIDRQATDGGISTALPPIKCGWYVSSRFLVSYEYESGEGLRPGVDGVDGGLRSETSESIVHSYTSCSLWLACLINCSTPYAPCIDHDPSKKSTVRLFVAKVLGAPCL</sequence>